<dbReference type="Pfam" id="PF09084">
    <property type="entry name" value="NMT1"/>
    <property type="match status" value="1"/>
</dbReference>
<organism evidence="13 14">
    <name type="scientific">Herpetosiphon gulosus</name>
    <dbReference type="NCBI Taxonomy" id="1973496"/>
    <lineage>
        <taxon>Bacteria</taxon>
        <taxon>Bacillati</taxon>
        <taxon>Chloroflexota</taxon>
        <taxon>Chloroflexia</taxon>
        <taxon>Herpetosiphonales</taxon>
        <taxon>Herpetosiphonaceae</taxon>
        <taxon>Herpetosiphon</taxon>
    </lineage>
</organism>
<dbReference type="EMBL" id="BAABRU010000028">
    <property type="protein sequence ID" value="GAA5530958.1"/>
    <property type="molecule type" value="Genomic_DNA"/>
</dbReference>
<dbReference type="Gene3D" id="3.40.190.10">
    <property type="entry name" value="Periplasmic binding protein-like II"/>
    <property type="match status" value="2"/>
</dbReference>
<evidence type="ECO:0000256" key="8">
    <source>
        <dbReference type="ARBA" id="ARBA00022977"/>
    </source>
</evidence>
<comment type="similarity">
    <text evidence="3">Belongs to the NMT1/THI5 family.</text>
</comment>
<dbReference type="PANTHER" id="PTHR31528">
    <property type="entry name" value="4-AMINO-5-HYDROXYMETHYL-2-METHYLPYRIMIDINE PHOSPHATE SYNTHASE THI11-RELATED"/>
    <property type="match status" value="1"/>
</dbReference>
<evidence type="ECO:0000256" key="5">
    <source>
        <dbReference type="ARBA" id="ARBA00022679"/>
    </source>
</evidence>
<gene>
    <name evidence="13" type="primary">ribY_2</name>
    <name evidence="13" type="ORF">Hgul01_04782</name>
</gene>
<evidence type="ECO:0000259" key="12">
    <source>
        <dbReference type="Pfam" id="PF09084"/>
    </source>
</evidence>
<comment type="catalytic activity">
    <reaction evidence="11">
        <text>N(6)-(pyridoxal phosphate)-L-lysyl-[4-amino-5-hydroxymethyl-2-methylpyrimidine phosphate synthase] + L-histidyl-[4-amino-5-hydroxymethyl-2-methylpyrimidine phosphate synthase] + 2 Fe(3+) + 4 H2O = L-lysyl-[4-amino-5-hydroxymethyl-2-methylpyrimidine phosphate synthase] + (2S)-2-amino-5-hydroxy-4-oxopentanoyl-[4-amino-5-hydroxymethyl-2-methylpyrimidine phosphate synthase] + 4-amino-2-methyl-5-(phosphooxymethyl)pyrimidine + 3-oxopropanoate + 2 Fe(2+) + 2 H(+)</text>
        <dbReference type="Rhea" id="RHEA:65756"/>
        <dbReference type="Rhea" id="RHEA-COMP:16892"/>
        <dbReference type="Rhea" id="RHEA-COMP:16893"/>
        <dbReference type="Rhea" id="RHEA-COMP:16894"/>
        <dbReference type="Rhea" id="RHEA-COMP:16895"/>
        <dbReference type="ChEBI" id="CHEBI:15377"/>
        <dbReference type="ChEBI" id="CHEBI:15378"/>
        <dbReference type="ChEBI" id="CHEBI:29033"/>
        <dbReference type="ChEBI" id="CHEBI:29034"/>
        <dbReference type="ChEBI" id="CHEBI:29969"/>
        <dbReference type="ChEBI" id="CHEBI:29979"/>
        <dbReference type="ChEBI" id="CHEBI:33190"/>
        <dbReference type="ChEBI" id="CHEBI:58354"/>
        <dbReference type="ChEBI" id="CHEBI:143915"/>
        <dbReference type="ChEBI" id="CHEBI:157692"/>
    </reaction>
    <physiologicalReaction direction="left-to-right" evidence="11">
        <dbReference type="Rhea" id="RHEA:65757"/>
    </physiologicalReaction>
</comment>
<proteinExistence type="inferred from homology"/>
<evidence type="ECO:0000256" key="2">
    <source>
        <dbReference type="ARBA" id="ARBA00004948"/>
    </source>
</evidence>
<dbReference type="SUPFAM" id="SSF53850">
    <property type="entry name" value="Periplasmic binding protein-like II"/>
    <property type="match status" value="1"/>
</dbReference>
<keyword evidence="9" id="KW-0408">Iron</keyword>
<reference evidence="13 14" key="1">
    <citation type="submission" date="2024-02" db="EMBL/GenBank/DDBJ databases">
        <title>Herpetosiphon gulosus NBRC 112829.</title>
        <authorList>
            <person name="Ichikawa N."/>
            <person name="Katano-Makiyama Y."/>
            <person name="Hidaka K."/>
        </authorList>
    </citation>
    <scope>NUCLEOTIDE SEQUENCE [LARGE SCALE GENOMIC DNA]</scope>
    <source>
        <strain evidence="13 14">NBRC 112829</strain>
    </source>
</reference>
<evidence type="ECO:0000313" key="13">
    <source>
        <dbReference type="EMBL" id="GAA5530958.1"/>
    </source>
</evidence>
<name>A0ABP9X6F2_9CHLR</name>
<dbReference type="PANTHER" id="PTHR31528:SF1">
    <property type="entry name" value="4-AMINO-5-HYDROXYMETHYL-2-METHYLPYRIMIDINE PHOSPHATE SYNTHASE THI11-RELATED"/>
    <property type="match status" value="1"/>
</dbReference>
<feature type="domain" description="SsuA/THI5-like" evidence="12">
    <location>
        <begin position="54"/>
        <end position="267"/>
    </location>
</feature>
<keyword evidence="5" id="KW-0808">Transferase</keyword>
<keyword evidence="14" id="KW-1185">Reference proteome</keyword>
<keyword evidence="6" id="KW-0479">Metal-binding</keyword>
<evidence type="ECO:0000256" key="1">
    <source>
        <dbReference type="ARBA" id="ARBA00003469"/>
    </source>
</evidence>
<evidence type="ECO:0000313" key="14">
    <source>
        <dbReference type="Proteomes" id="UP001428290"/>
    </source>
</evidence>
<accession>A0ABP9X6F2</accession>
<keyword evidence="7" id="KW-0663">Pyridoxal phosphate</keyword>
<evidence type="ECO:0000256" key="7">
    <source>
        <dbReference type="ARBA" id="ARBA00022898"/>
    </source>
</evidence>
<dbReference type="InterPro" id="IPR015168">
    <property type="entry name" value="SsuA/THI5"/>
</dbReference>
<dbReference type="InterPro" id="IPR027939">
    <property type="entry name" value="NMT1/THI5"/>
</dbReference>
<evidence type="ECO:0000256" key="3">
    <source>
        <dbReference type="ARBA" id="ARBA00009406"/>
    </source>
</evidence>
<evidence type="ECO:0000256" key="11">
    <source>
        <dbReference type="ARBA" id="ARBA00048179"/>
    </source>
</evidence>
<protein>
    <recommendedName>
        <fullName evidence="10">Thiamine pyrimidine synthase</fullName>
    </recommendedName>
</protein>
<comment type="function">
    <text evidence="1">Responsible for the formation of the pyrimidine heterocycle in the thiamine biosynthesis pathway. Catalyzes the formation of hydroxymethylpyrimidine phosphate (HMP-P) from histidine and pyridoxal phosphate (PLP). The protein uses PLP and the active site histidine to form HMP-P, generating an inactive enzyme. The enzyme can only undergo a single turnover, which suggests it is a suicide enzyme.</text>
</comment>
<evidence type="ECO:0000256" key="9">
    <source>
        <dbReference type="ARBA" id="ARBA00023004"/>
    </source>
</evidence>
<sequence>MIHHVAHRAHRSHRIGAFAVMMLMLLAACTTQTTPTPVPMDAVTLQLNWVNDFSSAGFFAAEKNGHFADQHMQVTLREGGFDDNGYIDGTEQVSSGAADFGVASADSILHARAQGKPIVGIAVLTQNSPLAILSLPATNIRTPQDLIGKKVLVSEGGATQLYTTLLASQAIAINQAPPLPRTDSGIDRLVRGEIDALVAWNINEAIALAELGYPPSIMLLSDYGINSYELVLITTERLVTENPDLVTRFLKASLQGWNDVILSPAQAIGYVKDYAPGVDRDGQLQRLSVFVELLKPAQTKLGAMLPERWAFTQRMLQTQGVLTQPLDLSRAYTTRFLDQLPDR</sequence>
<evidence type="ECO:0000256" key="6">
    <source>
        <dbReference type="ARBA" id="ARBA00022723"/>
    </source>
</evidence>
<evidence type="ECO:0000256" key="4">
    <source>
        <dbReference type="ARBA" id="ARBA00011738"/>
    </source>
</evidence>
<evidence type="ECO:0000256" key="10">
    <source>
        <dbReference type="ARBA" id="ARBA00033171"/>
    </source>
</evidence>
<comment type="subunit">
    <text evidence="4">Homodimer.</text>
</comment>
<keyword evidence="8" id="KW-0784">Thiamine biosynthesis</keyword>
<comment type="pathway">
    <text evidence="2">Cofactor biosynthesis; thiamine diphosphate biosynthesis.</text>
</comment>
<dbReference type="Proteomes" id="UP001428290">
    <property type="component" value="Unassembled WGS sequence"/>
</dbReference>
<comment type="caution">
    <text evidence="13">The sequence shown here is derived from an EMBL/GenBank/DDBJ whole genome shotgun (WGS) entry which is preliminary data.</text>
</comment>